<organism evidence="2 3">
    <name type="scientific">Nocardioides marinus</name>
    <dbReference type="NCBI Taxonomy" id="374514"/>
    <lineage>
        <taxon>Bacteria</taxon>
        <taxon>Bacillati</taxon>
        <taxon>Actinomycetota</taxon>
        <taxon>Actinomycetes</taxon>
        <taxon>Propionibacteriales</taxon>
        <taxon>Nocardioidaceae</taxon>
        <taxon>Nocardioides</taxon>
    </lineage>
</organism>
<dbReference type="InterPro" id="IPR038765">
    <property type="entry name" value="Papain-like_cys_pep_sf"/>
</dbReference>
<dbReference type="InterPro" id="IPR013589">
    <property type="entry name" value="Bac_transglu_N"/>
</dbReference>
<dbReference type="SUPFAM" id="SSF54001">
    <property type="entry name" value="Cysteine proteinases"/>
    <property type="match status" value="1"/>
</dbReference>
<comment type="caution">
    <text evidence="2">The sequence shown here is derived from an EMBL/GenBank/DDBJ whole genome shotgun (WGS) entry which is preliminary data.</text>
</comment>
<dbReference type="GO" id="GO:0008233">
    <property type="term" value="F:peptidase activity"/>
    <property type="evidence" value="ECO:0007669"/>
    <property type="project" value="UniProtKB-KW"/>
</dbReference>
<name>A0A7Y9YEX4_9ACTN</name>
<dbReference type="PANTHER" id="PTHR33490:SF6">
    <property type="entry name" value="SLL1049 PROTEIN"/>
    <property type="match status" value="1"/>
</dbReference>
<protein>
    <submittedName>
        <fullName evidence="2">Transglutaminase-like putative cysteine protease</fullName>
    </submittedName>
</protein>
<dbReference type="Proteomes" id="UP000537326">
    <property type="component" value="Unassembled WGS sequence"/>
</dbReference>
<keyword evidence="2" id="KW-0645">Protease</keyword>
<evidence type="ECO:0000313" key="2">
    <source>
        <dbReference type="EMBL" id="NYI09799.1"/>
    </source>
</evidence>
<reference evidence="2 3" key="1">
    <citation type="submission" date="2020-07" db="EMBL/GenBank/DDBJ databases">
        <title>Sequencing the genomes of 1000 actinobacteria strains.</title>
        <authorList>
            <person name="Klenk H.-P."/>
        </authorList>
    </citation>
    <scope>NUCLEOTIDE SEQUENCE [LARGE SCALE GENOMIC DNA]</scope>
    <source>
        <strain evidence="2 3">DSM 18248</strain>
    </source>
</reference>
<dbReference type="AlphaFoldDB" id="A0A7Y9YEX4"/>
<accession>A0A7Y9YEX4</accession>
<dbReference type="EMBL" id="JACBZI010000001">
    <property type="protein sequence ID" value="NYI09799.1"/>
    <property type="molecule type" value="Genomic_DNA"/>
</dbReference>
<sequence>MQLRINHTTTFTYDGKATASFNQARLTPVTTPEQIVVHSRVEVSPKPWFYEYRDYFGAVVTAFEVVDPHEVLVVAATSTVQAHRQAPSEPTLTWADMATREVADRWTEDLVLPDLVTPPHDFATRVKQLAADADLPGHAARAVCSLVHDQVEHLPRSRHVQSHAAEAWQQRAGVCQDLAHLVIGGLRTLGIPARYVAGYRHPDADPAVGATVPSEAHAWVEWWDDGWTAYDPTCDAAPDDRYVSIGAGRDHDDVPPLRGIYSGASTADMSVEVEVTRLA</sequence>
<dbReference type="Gene3D" id="3.10.620.30">
    <property type="match status" value="1"/>
</dbReference>
<dbReference type="PANTHER" id="PTHR33490">
    <property type="entry name" value="BLR5614 PROTEIN-RELATED"/>
    <property type="match status" value="1"/>
</dbReference>
<dbReference type="SMART" id="SM00460">
    <property type="entry name" value="TGc"/>
    <property type="match status" value="1"/>
</dbReference>
<dbReference type="Pfam" id="PF01841">
    <property type="entry name" value="Transglut_core"/>
    <property type="match status" value="1"/>
</dbReference>
<evidence type="ECO:0000313" key="3">
    <source>
        <dbReference type="Proteomes" id="UP000537326"/>
    </source>
</evidence>
<dbReference type="InterPro" id="IPR002931">
    <property type="entry name" value="Transglutaminase-like"/>
</dbReference>
<keyword evidence="2" id="KW-0378">Hydrolase</keyword>
<dbReference type="RefSeq" id="WP_179530726.1">
    <property type="nucleotide sequence ID" value="NZ_BAAAPP010000009.1"/>
</dbReference>
<proteinExistence type="predicted"/>
<dbReference type="GO" id="GO:0006508">
    <property type="term" value="P:proteolysis"/>
    <property type="evidence" value="ECO:0007669"/>
    <property type="project" value="UniProtKB-KW"/>
</dbReference>
<keyword evidence="3" id="KW-1185">Reference proteome</keyword>
<evidence type="ECO:0000259" key="1">
    <source>
        <dbReference type="SMART" id="SM00460"/>
    </source>
</evidence>
<feature type="domain" description="Transglutaminase-like" evidence="1">
    <location>
        <begin position="167"/>
        <end position="234"/>
    </location>
</feature>
<gene>
    <name evidence="2" type="ORF">BKA05_001314</name>
</gene>
<dbReference type="Pfam" id="PF08379">
    <property type="entry name" value="Bact_transglu_N"/>
    <property type="match status" value="1"/>
</dbReference>